<dbReference type="Proteomes" id="UP001140011">
    <property type="component" value="Unassembled WGS sequence"/>
</dbReference>
<name>A0A9W8L9X8_9FUNG</name>
<reference evidence="1" key="1">
    <citation type="submission" date="2022-07" db="EMBL/GenBank/DDBJ databases">
        <title>Phylogenomic reconstructions and comparative analyses of Kickxellomycotina fungi.</title>
        <authorList>
            <person name="Reynolds N.K."/>
            <person name="Stajich J.E."/>
            <person name="Barry K."/>
            <person name="Grigoriev I.V."/>
            <person name="Crous P."/>
            <person name="Smith M.E."/>
        </authorList>
    </citation>
    <scope>NUCLEOTIDE SEQUENCE</scope>
    <source>
        <strain evidence="1">BCRC 34297</strain>
    </source>
</reference>
<protein>
    <submittedName>
        <fullName evidence="1">Uncharacterized protein</fullName>
    </submittedName>
</protein>
<keyword evidence="2" id="KW-1185">Reference proteome</keyword>
<sequence length="554" mass="62018">MSGGLDPDKDGSQGSPMQVRSTIVCGDEGMVVNHVMTNMQLSLTSAVPGADEVKLPLLPLMWVCSNFRAVAAARFHQVNMVAVNGEELATTLAPYRAWGFQQKFYESAHHLAQEVRIALDKRGVLTGKALEILSHAPWDGPAFRQARKLKFTFFTTRLQELQLDGYRREMEEASGGSCYLPLHIDQWSGPITRKWQKRGSVDDSVAMANISAFVQRIKEMTPMLREIEVVSGCPSADWTLDYRHVHSLVTRLFQLVPRIVHTAHGGYRSPELQLGSIANLTHIDFKDRGIDFIAQVAQQNAQTLQSLCIATDVGDISLLIKTGSGDYVEYAQLQVLKLNHLSREHIYEWPTFPGAVPFPKLRLLSVTKYYPFGDDVVFRGNSATLEYLSLIIGRMTSVIIRDCGVFTPSSHPKLKCVKIFAKGNLYPTYFNTRTAYMRFLLNIAPNAAVRTFSGLTSMPTLSNTLLVFEGYANIQVLGLPDFRLQLWEAVTIIHSLPLLSDLHSQLPVLGRLPDNVTRNELPMYVAVKYKSMGERFRCWHVEGKNTAVIDDIAT</sequence>
<evidence type="ECO:0000313" key="2">
    <source>
        <dbReference type="Proteomes" id="UP001140011"/>
    </source>
</evidence>
<dbReference type="OrthoDB" id="5526145at2759"/>
<feature type="non-terminal residue" evidence="1">
    <location>
        <position position="554"/>
    </location>
</feature>
<dbReference type="AlphaFoldDB" id="A0A9W8L9X8"/>
<proteinExistence type="predicted"/>
<evidence type="ECO:0000313" key="1">
    <source>
        <dbReference type="EMBL" id="KAJ2750450.1"/>
    </source>
</evidence>
<gene>
    <name evidence="1" type="ORF">GGI19_005102</name>
</gene>
<accession>A0A9W8L9X8</accession>
<comment type="caution">
    <text evidence="1">The sequence shown here is derived from an EMBL/GenBank/DDBJ whole genome shotgun (WGS) entry which is preliminary data.</text>
</comment>
<organism evidence="1 2">
    <name type="scientific">Coemansia pectinata</name>
    <dbReference type="NCBI Taxonomy" id="1052879"/>
    <lineage>
        <taxon>Eukaryota</taxon>
        <taxon>Fungi</taxon>
        <taxon>Fungi incertae sedis</taxon>
        <taxon>Zoopagomycota</taxon>
        <taxon>Kickxellomycotina</taxon>
        <taxon>Kickxellomycetes</taxon>
        <taxon>Kickxellales</taxon>
        <taxon>Kickxellaceae</taxon>
        <taxon>Coemansia</taxon>
    </lineage>
</organism>
<dbReference type="EMBL" id="JANBUH010000560">
    <property type="protein sequence ID" value="KAJ2750450.1"/>
    <property type="molecule type" value="Genomic_DNA"/>
</dbReference>